<evidence type="ECO:0000313" key="2">
    <source>
        <dbReference type="EMBL" id="KAK0483779.1"/>
    </source>
</evidence>
<protein>
    <submittedName>
        <fullName evidence="2">Uncharacterized protein</fullName>
    </submittedName>
</protein>
<dbReference type="EMBL" id="JAUEPR010000006">
    <property type="protein sequence ID" value="KAK0483779.1"/>
    <property type="molecule type" value="Genomic_DNA"/>
</dbReference>
<keyword evidence="3" id="KW-1185">Reference proteome</keyword>
<feature type="compositionally biased region" description="Polar residues" evidence="1">
    <location>
        <begin position="189"/>
        <end position="206"/>
    </location>
</feature>
<evidence type="ECO:0000313" key="3">
    <source>
        <dbReference type="Proteomes" id="UP001175227"/>
    </source>
</evidence>
<comment type="caution">
    <text evidence="2">The sequence shown here is derived from an EMBL/GenBank/DDBJ whole genome shotgun (WGS) entry which is preliminary data.</text>
</comment>
<feature type="region of interest" description="Disordered" evidence="1">
    <location>
        <begin position="61"/>
        <end position="137"/>
    </location>
</feature>
<feature type="compositionally biased region" description="Basic residues" evidence="1">
    <location>
        <begin position="105"/>
        <end position="122"/>
    </location>
</feature>
<reference evidence="2" key="1">
    <citation type="submission" date="2023-06" db="EMBL/GenBank/DDBJ databases">
        <authorList>
            <consortium name="Lawrence Berkeley National Laboratory"/>
            <person name="Ahrendt S."/>
            <person name="Sahu N."/>
            <person name="Indic B."/>
            <person name="Wong-Bajracharya J."/>
            <person name="Merenyi Z."/>
            <person name="Ke H.-M."/>
            <person name="Monk M."/>
            <person name="Kocsube S."/>
            <person name="Drula E."/>
            <person name="Lipzen A."/>
            <person name="Balint B."/>
            <person name="Henrissat B."/>
            <person name="Andreopoulos B."/>
            <person name="Martin F.M."/>
            <person name="Harder C.B."/>
            <person name="Rigling D."/>
            <person name="Ford K.L."/>
            <person name="Foster G.D."/>
            <person name="Pangilinan J."/>
            <person name="Papanicolaou A."/>
            <person name="Barry K."/>
            <person name="LaButti K."/>
            <person name="Viragh M."/>
            <person name="Koriabine M."/>
            <person name="Yan M."/>
            <person name="Riley R."/>
            <person name="Champramary S."/>
            <person name="Plett K.L."/>
            <person name="Tsai I.J."/>
            <person name="Slot J."/>
            <person name="Sipos G."/>
            <person name="Plett J."/>
            <person name="Nagy L.G."/>
            <person name="Grigoriev I.V."/>
        </authorList>
    </citation>
    <scope>NUCLEOTIDE SEQUENCE</scope>
    <source>
        <strain evidence="2">ICMP 16352</strain>
    </source>
</reference>
<feature type="compositionally biased region" description="Low complexity" evidence="1">
    <location>
        <begin position="123"/>
        <end position="135"/>
    </location>
</feature>
<evidence type="ECO:0000256" key="1">
    <source>
        <dbReference type="SAM" id="MobiDB-lite"/>
    </source>
</evidence>
<name>A0AA39UI85_9AGAR</name>
<proteinExistence type="predicted"/>
<dbReference type="AlphaFoldDB" id="A0AA39UI85"/>
<accession>A0AA39UI85</accession>
<feature type="compositionally biased region" description="Pro residues" evidence="1">
    <location>
        <begin position="207"/>
        <end position="230"/>
    </location>
</feature>
<dbReference type="Proteomes" id="UP001175227">
    <property type="component" value="Unassembled WGS sequence"/>
</dbReference>
<sequence length="252" mass="28577">MRVLALSVLPLPQRPPTLTYRWWMARVLRPISNRKVAMNITEGITQIVFGVLQQAGVVPVNSGTSTSQESNSNIHVSRLGPPFNVREENPPPSFNHHYHYPPSNRRPRTPYRNPQHHPRFHQPHQNTNSSSYNNSRYRKHSNFQTTHNHHHWYHQIDESQSLHEKKEAYVHDTSLFIIETCSRVPPSYTAGTSSPPKASTTNLPTQTVPPPDAAVQPPPPPPPPASPPPVHVRSASPTQDWEQNYADIVDDL</sequence>
<gene>
    <name evidence="2" type="ORF">IW261DRAFT_980267</name>
</gene>
<feature type="compositionally biased region" description="Polar residues" evidence="1">
    <location>
        <begin position="61"/>
        <end position="75"/>
    </location>
</feature>
<feature type="region of interest" description="Disordered" evidence="1">
    <location>
        <begin position="186"/>
        <end position="252"/>
    </location>
</feature>
<organism evidence="2 3">
    <name type="scientific">Armillaria novae-zelandiae</name>
    <dbReference type="NCBI Taxonomy" id="153914"/>
    <lineage>
        <taxon>Eukaryota</taxon>
        <taxon>Fungi</taxon>
        <taxon>Dikarya</taxon>
        <taxon>Basidiomycota</taxon>
        <taxon>Agaricomycotina</taxon>
        <taxon>Agaricomycetes</taxon>
        <taxon>Agaricomycetidae</taxon>
        <taxon>Agaricales</taxon>
        <taxon>Marasmiineae</taxon>
        <taxon>Physalacriaceae</taxon>
        <taxon>Armillaria</taxon>
    </lineage>
</organism>